<dbReference type="EMBL" id="BARS01055386">
    <property type="protein sequence ID" value="GAG45159.1"/>
    <property type="molecule type" value="Genomic_DNA"/>
</dbReference>
<gene>
    <name evidence="2" type="ORF">S01H1_81780</name>
</gene>
<dbReference type="Gene3D" id="3.30.70.1430">
    <property type="entry name" value="Multidrug efflux transporter AcrB pore domain"/>
    <property type="match status" value="1"/>
</dbReference>
<protein>
    <recommendedName>
        <fullName evidence="3">Acriflavin resistance protein</fullName>
    </recommendedName>
</protein>
<dbReference type="Gene3D" id="1.20.1640.10">
    <property type="entry name" value="Multidrug efflux transporter AcrB transmembrane domain"/>
    <property type="match status" value="1"/>
</dbReference>
<keyword evidence="1" id="KW-0812">Transmembrane</keyword>
<keyword evidence="1" id="KW-0472">Membrane</keyword>
<dbReference type="PANTHER" id="PTHR32063:SF0">
    <property type="entry name" value="SWARMING MOTILITY PROTEIN SWRC"/>
    <property type="match status" value="1"/>
</dbReference>
<dbReference type="Pfam" id="PF00873">
    <property type="entry name" value="ACR_tran"/>
    <property type="match status" value="1"/>
</dbReference>
<evidence type="ECO:0000313" key="2">
    <source>
        <dbReference type="EMBL" id="GAG45159.1"/>
    </source>
</evidence>
<organism evidence="2">
    <name type="scientific">marine sediment metagenome</name>
    <dbReference type="NCBI Taxonomy" id="412755"/>
    <lineage>
        <taxon>unclassified sequences</taxon>
        <taxon>metagenomes</taxon>
        <taxon>ecological metagenomes</taxon>
    </lineage>
</organism>
<dbReference type="PANTHER" id="PTHR32063">
    <property type="match status" value="1"/>
</dbReference>
<sequence length="74" mass="8232">MKKVINTSIQRRVTVSMFTIAVLLFGLVSFSRLKINLLPELSYPTLTIRTEYPGAAPAEIENLITKPVEEVVGI</sequence>
<name>X0XPR8_9ZZZZ</name>
<feature type="transmembrane region" description="Helical" evidence="1">
    <location>
        <begin position="12"/>
        <end position="33"/>
    </location>
</feature>
<feature type="non-terminal residue" evidence="2">
    <location>
        <position position="74"/>
    </location>
</feature>
<reference evidence="2" key="1">
    <citation type="journal article" date="2014" name="Front. Microbiol.">
        <title>High frequency of phylogenetically diverse reductive dehalogenase-homologous genes in deep subseafloor sedimentary metagenomes.</title>
        <authorList>
            <person name="Kawai M."/>
            <person name="Futagami T."/>
            <person name="Toyoda A."/>
            <person name="Takaki Y."/>
            <person name="Nishi S."/>
            <person name="Hori S."/>
            <person name="Arai W."/>
            <person name="Tsubouchi T."/>
            <person name="Morono Y."/>
            <person name="Uchiyama I."/>
            <person name="Ito T."/>
            <person name="Fujiyama A."/>
            <person name="Inagaki F."/>
            <person name="Takami H."/>
        </authorList>
    </citation>
    <scope>NUCLEOTIDE SEQUENCE</scope>
    <source>
        <strain evidence="2">Expedition CK06-06</strain>
    </source>
</reference>
<dbReference type="AlphaFoldDB" id="X0XPR8"/>
<dbReference type="SUPFAM" id="SSF82693">
    <property type="entry name" value="Multidrug efflux transporter AcrB pore domain, PN1, PN2, PC1 and PC2 subdomains"/>
    <property type="match status" value="1"/>
</dbReference>
<accession>X0XPR8</accession>
<keyword evidence="1" id="KW-1133">Transmembrane helix</keyword>
<comment type="caution">
    <text evidence="2">The sequence shown here is derived from an EMBL/GenBank/DDBJ whole genome shotgun (WGS) entry which is preliminary data.</text>
</comment>
<dbReference type="InterPro" id="IPR001036">
    <property type="entry name" value="Acrflvin-R"/>
</dbReference>
<proteinExistence type="predicted"/>
<dbReference type="GO" id="GO:0042910">
    <property type="term" value="F:xenobiotic transmembrane transporter activity"/>
    <property type="evidence" value="ECO:0007669"/>
    <property type="project" value="TreeGrafter"/>
</dbReference>
<evidence type="ECO:0008006" key="3">
    <source>
        <dbReference type="Google" id="ProtNLM"/>
    </source>
</evidence>
<evidence type="ECO:0000256" key="1">
    <source>
        <dbReference type="SAM" id="Phobius"/>
    </source>
</evidence>
<dbReference type="PRINTS" id="PR00702">
    <property type="entry name" value="ACRIFLAVINRP"/>
</dbReference>
<dbReference type="GO" id="GO:0005886">
    <property type="term" value="C:plasma membrane"/>
    <property type="evidence" value="ECO:0007669"/>
    <property type="project" value="TreeGrafter"/>
</dbReference>